<protein>
    <recommendedName>
        <fullName evidence="3">DNA-binding protein</fullName>
    </recommendedName>
</protein>
<dbReference type="HOGENOM" id="CLU_847086_0_0_11"/>
<dbReference type="Proteomes" id="UP000029095">
    <property type="component" value="Unassembled WGS sequence"/>
</dbReference>
<reference evidence="1 2" key="1">
    <citation type="submission" date="2014-05" db="EMBL/GenBank/DDBJ databases">
        <title>Complete genome sequence of the Streptomyces mutabilis TRM45540.</title>
        <authorList>
            <person name="Luo X."/>
            <person name="Zhang L."/>
        </authorList>
    </citation>
    <scope>NUCLEOTIDE SEQUENCE [LARGE SCALE GENOMIC DNA]</scope>
    <source>
        <strain evidence="1 2">TRM45540</strain>
    </source>
</reference>
<keyword evidence="2" id="KW-1185">Reference proteome</keyword>
<proteinExistence type="predicted"/>
<dbReference type="EMBL" id="JNFQ01000007">
    <property type="protein sequence ID" value="KFG71488.1"/>
    <property type="molecule type" value="Genomic_DNA"/>
</dbReference>
<evidence type="ECO:0008006" key="3">
    <source>
        <dbReference type="Google" id="ProtNLM"/>
    </source>
</evidence>
<comment type="caution">
    <text evidence="1">The sequence shown here is derived from an EMBL/GenBank/DDBJ whole genome shotgun (WGS) entry which is preliminary data.</text>
</comment>
<evidence type="ECO:0000313" key="2">
    <source>
        <dbReference type="Proteomes" id="UP000029095"/>
    </source>
</evidence>
<gene>
    <name evidence="1" type="ORF">FM21_35115</name>
</gene>
<accession>A0A086MRH0</accession>
<evidence type="ECO:0000313" key="1">
    <source>
        <dbReference type="EMBL" id="KFG71488.1"/>
    </source>
</evidence>
<organism evidence="1 2">
    <name type="scientific">Streptomyces mutabilis</name>
    <dbReference type="NCBI Taxonomy" id="67332"/>
    <lineage>
        <taxon>Bacteria</taxon>
        <taxon>Bacillati</taxon>
        <taxon>Actinomycetota</taxon>
        <taxon>Actinomycetes</taxon>
        <taxon>Kitasatosporales</taxon>
        <taxon>Streptomycetaceae</taxon>
        <taxon>Streptomyces</taxon>
    </lineage>
</organism>
<name>A0A086MRH0_9ACTN</name>
<dbReference type="AlphaFoldDB" id="A0A086MRH0"/>
<dbReference type="RefSeq" id="WP_043386027.1">
    <property type="nucleotide sequence ID" value="NZ_KN039950.1"/>
</dbReference>
<sequence length="328" mass="36414">MKNITEVSRAFAALPERVTAAQIAEATGRAHIHNWVQDPSFPGGDKDHGGRTVYRDRDAVWKWYAAQPFARPNRSGPRNLETKVVSAQPKQVLLDTSELADLLGLTRRAVNKYTERYPASEAKDPFPPADADGKRSWSQVRAWFLRKNDPIPAAGEGGARDWADVRVWLLKRAADGSDPVDGRIYLDELGLTIGQRDVVERARLARAADTSVPVEWLAEVLHLEESGQAEWLAELLDVMDAGPVALRPQAPATDEGSRRLGLTALAREFGFNKETIKHYARAYTPEKVDDPFPAKDGRSTRDVAEVRNWLIRNRKLRPAEPDGAAADA</sequence>